<evidence type="ECO:0008006" key="3">
    <source>
        <dbReference type="Google" id="ProtNLM"/>
    </source>
</evidence>
<dbReference type="Gene3D" id="3.40.630.30">
    <property type="match status" value="1"/>
</dbReference>
<dbReference type="EMBL" id="JAESVN010000006">
    <property type="protein sequence ID" value="MBL4918475.1"/>
    <property type="molecule type" value="Genomic_DNA"/>
</dbReference>
<evidence type="ECO:0000313" key="2">
    <source>
        <dbReference type="Proteomes" id="UP000648908"/>
    </source>
</evidence>
<gene>
    <name evidence="1" type="ORF">JL811_14710</name>
</gene>
<dbReference type="Proteomes" id="UP000648908">
    <property type="component" value="Unassembled WGS sequence"/>
</dbReference>
<reference evidence="1" key="1">
    <citation type="submission" date="2021-01" db="EMBL/GenBank/DDBJ databases">
        <title>Tabrizicola alba sp. nov. a motile alkaliphilic bacterium isolated from a soda lake.</title>
        <authorList>
            <person name="Szuroczki S."/>
            <person name="Abbaszade G."/>
            <person name="Schumann P."/>
            <person name="Toth E."/>
        </authorList>
    </citation>
    <scope>NUCLEOTIDE SEQUENCE</scope>
    <source>
        <strain evidence="1">DMG-N-6</strain>
    </source>
</reference>
<dbReference type="AlphaFoldDB" id="A0A8K0VG83"/>
<sequence length="281" mass="30561">MTRETLKAEGASLTIHLDGPVWDGVQAATIGDVAFRDPQAGAALLGDALARIRAAGRDRVLGPMAGDTWHSYRFVSESDGSKPFLLEPSNRPEEPAIFADAGFRPVAHYFSARMALTGEDPPPPPADARFRITAWDGAAPEDLFREVFALSCAAFAGNAFYTPIDEAAFLAMYRPVMPMMTPDLILLARRPDGSLAGYLFAIPNLVEGPKTKTVILKTYASLERGAGRHLIHACHKTARAMGFETVIHALIHDDNISAERSRREGADVFRRYALMGLPLDV</sequence>
<dbReference type="RefSeq" id="WP_202689456.1">
    <property type="nucleotide sequence ID" value="NZ_JAESVN010000006.1"/>
</dbReference>
<accession>A0A8K0VG83</accession>
<evidence type="ECO:0000313" key="1">
    <source>
        <dbReference type="EMBL" id="MBL4918475.1"/>
    </source>
</evidence>
<comment type="caution">
    <text evidence="1">The sequence shown here is derived from an EMBL/GenBank/DDBJ whole genome shotgun (WGS) entry which is preliminary data.</text>
</comment>
<dbReference type="InterPro" id="IPR016181">
    <property type="entry name" value="Acyl_CoA_acyltransferase"/>
</dbReference>
<organism evidence="1 2">
    <name type="scientific">Szabonella alba</name>
    <dbReference type="NCBI Taxonomy" id="2804194"/>
    <lineage>
        <taxon>Bacteria</taxon>
        <taxon>Pseudomonadati</taxon>
        <taxon>Pseudomonadota</taxon>
        <taxon>Alphaproteobacteria</taxon>
        <taxon>Rhodobacterales</taxon>
        <taxon>Paracoccaceae</taxon>
        <taxon>Szabonella</taxon>
    </lineage>
</organism>
<dbReference type="SUPFAM" id="SSF55729">
    <property type="entry name" value="Acyl-CoA N-acyltransferases (Nat)"/>
    <property type="match status" value="1"/>
</dbReference>
<name>A0A8K0VG83_9RHOB</name>
<proteinExistence type="predicted"/>
<protein>
    <recommendedName>
        <fullName evidence="3">N-acetyltransferase domain-containing protein</fullName>
    </recommendedName>
</protein>
<keyword evidence="2" id="KW-1185">Reference proteome</keyword>